<organism evidence="2 3">
    <name type="scientific">Arthrobacter alpinus</name>
    <dbReference type="NCBI Taxonomy" id="656366"/>
    <lineage>
        <taxon>Bacteria</taxon>
        <taxon>Bacillati</taxon>
        <taxon>Actinomycetota</taxon>
        <taxon>Actinomycetes</taxon>
        <taxon>Micrococcales</taxon>
        <taxon>Micrococcaceae</taxon>
        <taxon>Arthrobacter</taxon>
    </lineage>
</organism>
<evidence type="ECO:0000313" key="3">
    <source>
        <dbReference type="Proteomes" id="UP000182725"/>
    </source>
</evidence>
<protein>
    <submittedName>
        <fullName evidence="2">Uncharacterized protein</fullName>
    </submittedName>
</protein>
<name>A0A1H5M3I8_9MICC</name>
<feature type="coiled-coil region" evidence="1">
    <location>
        <begin position="1"/>
        <end position="49"/>
    </location>
</feature>
<dbReference type="AlphaFoldDB" id="A0A1H5M3I8"/>
<dbReference type="RefSeq" id="WP_074712038.1">
    <property type="nucleotide sequence ID" value="NZ_FNTV01000001.1"/>
</dbReference>
<dbReference type="EMBL" id="FNTV01000001">
    <property type="protein sequence ID" value="SEE83825.1"/>
    <property type="molecule type" value="Genomic_DNA"/>
</dbReference>
<accession>A0A1H5M3I8</accession>
<reference evidence="2 3" key="1">
    <citation type="submission" date="2016-10" db="EMBL/GenBank/DDBJ databases">
        <authorList>
            <person name="de Groot N.N."/>
        </authorList>
    </citation>
    <scope>NUCLEOTIDE SEQUENCE [LARGE SCALE GENOMIC DNA]</scope>
    <source>
        <strain evidence="2 3">DSM 22274</strain>
    </source>
</reference>
<gene>
    <name evidence="2" type="ORF">SAMN04489740_2733</name>
</gene>
<keyword evidence="1" id="KW-0175">Coiled coil</keyword>
<evidence type="ECO:0000256" key="1">
    <source>
        <dbReference type="SAM" id="Coils"/>
    </source>
</evidence>
<sequence length="62" mass="7063">MNSAEAELEAAIRRIMREQNVTRNQAEPVARASIRLEEAKAERAEAMRLLVRDAARKHYASL</sequence>
<proteinExistence type="predicted"/>
<evidence type="ECO:0000313" key="2">
    <source>
        <dbReference type="EMBL" id="SEE83825.1"/>
    </source>
</evidence>
<dbReference type="Proteomes" id="UP000182725">
    <property type="component" value="Unassembled WGS sequence"/>
</dbReference>